<sequence>MARKTFGMDQYTYQQLLEQIRRRTQGRNEKVAQYIIDLQSTLNKLRPQLDIQTQLDYLHGGMLPELQKMVRRKCLRFVDDLFDEAVEAENTIIRAEQYRAPIQDETVWPELRYQADKNESSYKLAAMPDHKEEITSLIKSQIEVTQLLTNSIRESEKRQAEALQQISKSITELQMQKVGFAGKPEGQKNAQPPKNAEHNPTKQPSSMNSKSKKTKEIYCYGCGAQNVFKKNCPKCSGNAESRE</sequence>
<dbReference type="AlphaFoldDB" id="A0ABD2W965"/>
<keyword evidence="3" id="KW-1185">Reference proteome</keyword>
<evidence type="ECO:0008006" key="4">
    <source>
        <dbReference type="Google" id="ProtNLM"/>
    </source>
</evidence>
<accession>A0ABD2W965</accession>
<protein>
    <recommendedName>
        <fullName evidence="4">CCHC-type domain-containing protein</fullName>
    </recommendedName>
</protein>
<dbReference type="Proteomes" id="UP001627154">
    <property type="component" value="Unassembled WGS sequence"/>
</dbReference>
<comment type="caution">
    <text evidence="2">The sequence shown here is derived from an EMBL/GenBank/DDBJ whole genome shotgun (WGS) entry which is preliminary data.</text>
</comment>
<dbReference type="EMBL" id="JBJJXI010000123">
    <property type="protein sequence ID" value="KAL3389620.1"/>
    <property type="molecule type" value="Genomic_DNA"/>
</dbReference>
<name>A0ABD2W965_9HYME</name>
<organism evidence="2 3">
    <name type="scientific">Trichogramma kaykai</name>
    <dbReference type="NCBI Taxonomy" id="54128"/>
    <lineage>
        <taxon>Eukaryota</taxon>
        <taxon>Metazoa</taxon>
        <taxon>Ecdysozoa</taxon>
        <taxon>Arthropoda</taxon>
        <taxon>Hexapoda</taxon>
        <taxon>Insecta</taxon>
        <taxon>Pterygota</taxon>
        <taxon>Neoptera</taxon>
        <taxon>Endopterygota</taxon>
        <taxon>Hymenoptera</taxon>
        <taxon>Apocrita</taxon>
        <taxon>Proctotrupomorpha</taxon>
        <taxon>Chalcidoidea</taxon>
        <taxon>Trichogrammatidae</taxon>
        <taxon>Trichogramma</taxon>
    </lineage>
</organism>
<reference evidence="2 3" key="1">
    <citation type="journal article" date="2024" name="bioRxiv">
        <title>A reference genome for Trichogramma kaykai: A tiny desert-dwelling parasitoid wasp with competing sex-ratio distorters.</title>
        <authorList>
            <person name="Culotta J."/>
            <person name="Lindsey A.R."/>
        </authorList>
    </citation>
    <scope>NUCLEOTIDE SEQUENCE [LARGE SCALE GENOMIC DNA]</scope>
    <source>
        <strain evidence="2 3">KSX58</strain>
    </source>
</reference>
<evidence type="ECO:0000256" key="1">
    <source>
        <dbReference type="SAM" id="MobiDB-lite"/>
    </source>
</evidence>
<feature type="region of interest" description="Disordered" evidence="1">
    <location>
        <begin position="182"/>
        <end position="212"/>
    </location>
</feature>
<proteinExistence type="predicted"/>
<gene>
    <name evidence="2" type="ORF">TKK_015815</name>
</gene>
<evidence type="ECO:0000313" key="3">
    <source>
        <dbReference type="Proteomes" id="UP001627154"/>
    </source>
</evidence>
<evidence type="ECO:0000313" key="2">
    <source>
        <dbReference type="EMBL" id="KAL3389620.1"/>
    </source>
</evidence>